<dbReference type="Pfam" id="PF00072">
    <property type="entry name" value="Response_reg"/>
    <property type="match status" value="1"/>
</dbReference>
<dbReference type="PANTHER" id="PTHR48111:SF50">
    <property type="entry name" value="KDP OPERON TRANSCRIPTIONAL REGULATORY PROTEIN KDPE"/>
    <property type="match status" value="1"/>
</dbReference>
<keyword evidence="1 3" id="KW-0238">DNA-binding</keyword>
<dbReference type="Pfam" id="PF00486">
    <property type="entry name" value="Trans_reg_C"/>
    <property type="match status" value="1"/>
</dbReference>
<feature type="domain" description="Response regulatory" evidence="4">
    <location>
        <begin position="4"/>
        <end position="117"/>
    </location>
</feature>
<dbReference type="PANTHER" id="PTHR48111">
    <property type="entry name" value="REGULATOR OF RPOS"/>
    <property type="match status" value="1"/>
</dbReference>
<feature type="modified residue" description="4-aspartylphosphate" evidence="2">
    <location>
        <position position="54"/>
    </location>
</feature>
<feature type="DNA-binding region" description="OmpR/PhoB-type" evidence="3">
    <location>
        <begin position="127"/>
        <end position="226"/>
    </location>
</feature>
<dbReference type="SMART" id="SM00448">
    <property type="entry name" value="REC"/>
    <property type="match status" value="1"/>
</dbReference>
<dbReference type="InterPro" id="IPR001867">
    <property type="entry name" value="OmpR/PhoB-type_DNA-bd"/>
</dbReference>
<dbReference type="SUPFAM" id="SSF52172">
    <property type="entry name" value="CheY-like"/>
    <property type="match status" value="1"/>
</dbReference>
<gene>
    <name evidence="6" type="ORF">ABVV53_12950</name>
</gene>
<dbReference type="InterPro" id="IPR011006">
    <property type="entry name" value="CheY-like_superfamily"/>
</dbReference>
<evidence type="ECO:0000256" key="3">
    <source>
        <dbReference type="PROSITE-ProRule" id="PRU01091"/>
    </source>
</evidence>
<dbReference type="PROSITE" id="PS50110">
    <property type="entry name" value="RESPONSE_REGULATORY"/>
    <property type="match status" value="1"/>
</dbReference>
<protein>
    <submittedName>
        <fullName evidence="6">Response regulator transcription factor</fullName>
    </submittedName>
</protein>
<evidence type="ECO:0000259" key="4">
    <source>
        <dbReference type="PROSITE" id="PS50110"/>
    </source>
</evidence>
<dbReference type="RefSeq" id="WP_353984845.1">
    <property type="nucleotide sequence ID" value="NZ_JBEWLY010000019.1"/>
</dbReference>
<dbReference type="Gene3D" id="3.40.50.2300">
    <property type="match status" value="1"/>
</dbReference>
<organism evidence="6 7">
    <name type="scientific">Novosphingobium kalidii</name>
    <dbReference type="NCBI Taxonomy" id="3230299"/>
    <lineage>
        <taxon>Bacteria</taxon>
        <taxon>Pseudomonadati</taxon>
        <taxon>Pseudomonadota</taxon>
        <taxon>Alphaproteobacteria</taxon>
        <taxon>Sphingomonadales</taxon>
        <taxon>Sphingomonadaceae</taxon>
        <taxon>Novosphingobium</taxon>
    </lineage>
</organism>
<keyword evidence="2" id="KW-0597">Phosphoprotein</keyword>
<comment type="caution">
    <text evidence="6">The sequence shown here is derived from an EMBL/GenBank/DDBJ whole genome shotgun (WGS) entry which is preliminary data.</text>
</comment>
<dbReference type="Gene3D" id="1.10.10.10">
    <property type="entry name" value="Winged helix-like DNA-binding domain superfamily/Winged helix DNA-binding domain"/>
    <property type="match status" value="1"/>
</dbReference>
<dbReference type="InterPro" id="IPR039420">
    <property type="entry name" value="WalR-like"/>
</dbReference>
<reference evidence="6 7" key="1">
    <citation type="submission" date="2024-07" db="EMBL/GenBank/DDBJ databases">
        <title>Novosphingobium kalidii RD2P27.</title>
        <authorList>
            <person name="Sun J.-Q."/>
        </authorList>
    </citation>
    <scope>NUCLEOTIDE SEQUENCE [LARGE SCALE GENOMIC DNA]</scope>
    <source>
        <strain evidence="6 7">RD2P27</strain>
    </source>
</reference>
<dbReference type="EMBL" id="JBEWLY010000019">
    <property type="protein sequence ID" value="MET1756357.1"/>
    <property type="molecule type" value="Genomic_DNA"/>
</dbReference>
<evidence type="ECO:0000256" key="2">
    <source>
        <dbReference type="PROSITE-ProRule" id="PRU00169"/>
    </source>
</evidence>
<sequence>MRKDVLIVDDEPAIRRLLVGALDRVGLGHIEATTAGEALRLAGGSQQPAVALLDLGLPDRDGLEIVPQLAAMGLAIIVLTARDATEEKVAALDLGADDFVTKPFDSAELLARVRSALRRKGGTSSDPQKRSFEGGSIDRGTHTVLIAGALAPLTPREFDLLWALAERPGRVMTHTALLETVWGPAHRDDLDYLRVAIRSLRKKIEADPSRPTLVMNEPGIGYRLASPGDVQGTRSHTVRAAKNT</sequence>
<dbReference type="InterPro" id="IPR001789">
    <property type="entry name" value="Sig_transdc_resp-reg_receiver"/>
</dbReference>
<dbReference type="PROSITE" id="PS51755">
    <property type="entry name" value="OMPR_PHOB"/>
    <property type="match status" value="1"/>
</dbReference>
<dbReference type="Proteomes" id="UP001548713">
    <property type="component" value="Unassembled WGS sequence"/>
</dbReference>
<dbReference type="InterPro" id="IPR036388">
    <property type="entry name" value="WH-like_DNA-bd_sf"/>
</dbReference>
<dbReference type="Gene3D" id="6.10.250.690">
    <property type="match status" value="1"/>
</dbReference>
<feature type="domain" description="OmpR/PhoB-type" evidence="5">
    <location>
        <begin position="127"/>
        <end position="226"/>
    </location>
</feature>
<dbReference type="SMART" id="SM00862">
    <property type="entry name" value="Trans_reg_C"/>
    <property type="match status" value="1"/>
</dbReference>
<keyword evidence="7" id="KW-1185">Reference proteome</keyword>
<evidence type="ECO:0000313" key="7">
    <source>
        <dbReference type="Proteomes" id="UP001548713"/>
    </source>
</evidence>
<name>A0ABV2D3C8_9SPHN</name>
<dbReference type="CDD" id="cd00383">
    <property type="entry name" value="trans_reg_C"/>
    <property type="match status" value="1"/>
</dbReference>
<accession>A0ABV2D3C8</accession>
<evidence type="ECO:0000313" key="6">
    <source>
        <dbReference type="EMBL" id="MET1756357.1"/>
    </source>
</evidence>
<evidence type="ECO:0000256" key="1">
    <source>
        <dbReference type="ARBA" id="ARBA00023125"/>
    </source>
</evidence>
<proteinExistence type="predicted"/>
<evidence type="ECO:0000259" key="5">
    <source>
        <dbReference type="PROSITE" id="PS51755"/>
    </source>
</evidence>